<dbReference type="CDD" id="cd10796">
    <property type="entry name" value="GH57N_APU"/>
    <property type="match status" value="1"/>
</dbReference>
<dbReference type="GO" id="GO:0004556">
    <property type="term" value="F:alpha-amylase activity"/>
    <property type="evidence" value="ECO:0007669"/>
    <property type="project" value="UniProtKB-EC"/>
</dbReference>
<name>A0A6S6UGV1_9GAMM</name>
<dbReference type="Pfam" id="PF03065">
    <property type="entry name" value="Glyco_hydro_57"/>
    <property type="match status" value="1"/>
</dbReference>
<accession>A0A6S6UGV1</accession>
<dbReference type="InterPro" id="IPR011330">
    <property type="entry name" value="Glyco_hydro/deAcase_b/a-brl"/>
</dbReference>
<dbReference type="Gene3D" id="3.20.110.10">
    <property type="entry name" value="Glycoside hydrolase 38, N terminal domain"/>
    <property type="match status" value="2"/>
</dbReference>
<evidence type="ECO:0000256" key="2">
    <source>
        <dbReference type="ARBA" id="ARBA00023277"/>
    </source>
</evidence>
<evidence type="ECO:0000313" key="5">
    <source>
        <dbReference type="EMBL" id="CAA6827642.1"/>
    </source>
</evidence>
<evidence type="ECO:0000256" key="1">
    <source>
        <dbReference type="ARBA" id="ARBA00006821"/>
    </source>
</evidence>
<organism evidence="5">
    <name type="scientific">uncultured Thiotrichaceae bacterium</name>
    <dbReference type="NCBI Taxonomy" id="298394"/>
    <lineage>
        <taxon>Bacteria</taxon>
        <taxon>Pseudomonadati</taxon>
        <taxon>Pseudomonadota</taxon>
        <taxon>Gammaproteobacteria</taxon>
        <taxon>Thiotrichales</taxon>
        <taxon>Thiotrichaceae</taxon>
        <taxon>environmental samples</taxon>
    </lineage>
</organism>
<keyword evidence="2 3" id="KW-0119">Carbohydrate metabolism</keyword>
<comment type="similarity">
    <text evidence="1 3">Belongs to the glycosyl hydrolase 57 family.</text>
</comment>
<dbReference type="AlphaFoldDB" id="A0A6S6UGV1"/>
<dbReference type="GO" id="GO:0051060">
    <property type="term" value="F:pullulanase activity"/>
    <property type="evidence" value="ECO:0007669"/>
    <property type="project" value="UniProtKB-EC"/>
</dbReference>
<dbReference type="SUPFAM" id="SSF88713">
    <property type="entry name" value="Glycoside hydrolase/deacetylase"/>
    <property type="match status" value="1"/>
</dbReference>
<dbReference type="InterPro" id="IPR004300">
    <property type="entry name" value="Glyco_hydro_57_N"/>
</dbReference>
<keyword evidence="5" id="KW-0326">Glycosidase</keyword>
<evidence type="ECO:0000256" key="3">
    <source>
        <dbReference type="RuleBase" id="RU361196"/>
    </source>
</evidence>
<protein>
    <submittedName>
        <fullName evidence="5">Amylopullulanase )</fullName>
        <ecNumber evidence="5">3.2.1.1</ecNumber>
        <ecNumber evidence="5">3.2.1.41</ecNumber>
    </submittedName>
</protein>
<dbReference type="EC" id="3.2.1.1" evidence="5"/>
<dbReference type="GO" id="GO:0005975">
    <property type="term" value="P:carbohydrate metabolic process"/>
    <property type="evidence" value="ECO:0007669"/>
    <property type="project" value="InterPro"/>
</dbReference>
<proteinExistence type="inferred from homology"/>
<sequence>MAPQLLNVVLCWHMHQPYYREGKNGDFHLPWVYLHGIKDYTDMAVHLQNHPTMEAVVNFSPVLLEQLDDYVQELDAFFNKSVEKSKTLSDPLLATLAGERPIPQEAAARYQLYEDCKRCYAPRMIEPYSVYDRLMQCLNGLLDETASANLEEHFLLRYLDEQYFIDILVWYHLAWLGHSLRDTHIAQDLMQKGQNFTLEDRRALTGLIHQALAEIIPSYKALADSGQIELSFTPYAHPIIPLLNSFQNMECSLPDSPGPECEDYPNGEARSRWHMEKGIRVFEHYFERKPNGVWLSEGGVSADALDQLHDLGLNWTASGEQVWRNTCQLAECPTEDMDNKRALFRPYQYQDNSTRMFFRDDGLSDFIGFEYSHWNAIDAARHFVKNLTNIAEFLGEDAHNHVVPVILDGENAWEYYLDNGYHFLDDLYREMTDCEAINITTFNQSAAQVAAAHVDKLCAGSWVYGSFSTWIGEADKNRAWEYLVAAKKTCDDAQLRQDYSVEKLAELDEQLAICEGSDWFWWFGDYNASNSVHDFDALFRTQLKKLYYLIDNPSPEYLEHPISHGGGNAENSGTMRRNV</sequence>
<dbReference type="PANTHER" id="PTHR36306">
    <property type="entry name" value="ALPHA-AMYLASE-RELATED-RELATED"/>
    <property type="match status" value="1"/>
</dbReference>
<dbReference type="InterPro" id="IPR027291">
    <property type="entry name" value="Glyco_hydro_38_N_sf"/>
</dbReference>
<dbReference type="EMBL" id="CACVAY010000141">
    <property type="protein sequence ID" value="CAA6827642.1"/>
    <property type="molecule type" value="Genomic_DNA"/>
</dbReference>
<dbReference type="EC" id="3.2.1.41" evidence="5"/>
<keyword evidence="5" id="KW-0378">Hydrolase</keyword>
<dbReference type="PANTHER" id="PTHR36306:SF1">
    <property type="entry name" value="ALPHA-AMYLASE-RELATED"/>
    <property type="match status" value="1"/>
</dbReference>
<reference evidence="5" key="1">
    <citation type="submission" date="2020-01" db="EMBL/GenBank/DDBJ databases">
        <authorList>
            <person name="Meier V. D."/>
            <person name="Meier V D."/>
        </authorList>
    </citation>
    <scope>NUCLEOTIDE SEQUENCE</scope>
    <source>
        <strain evidence="5">HLG_WM_MAG_07</strain>
    </source>
</reference>
<gene>
    <name evidence="5" type="ORF">HELGO_WM8444</name>
</gene>
<dbReference type="InterPro" id="IPR052046">
    <property type="entry name" value="GH57_Enzymes"/>
</dbReference>
<evidence type="ECO:0000259" key="4">
    <source>
        <dbReference type="Pfam" id="PF03065"/>
    </source>
</evidence>
<feature type="domain" description="Glycoside hydrolase family 57 N-terminal" evidence="4">
    <location>
        <begin position="10"/>
        <end position="451"/>
    </location>
</feature>